<dbReference type="SUPFAM" id="SSF49899">
    <property type="entry name" value="Concanavalin A-like lectins/glucanases"/>
    <property type="match status" value="1"/>
</dbReference>
<evidence type="ECO:0000256" key="10">
    <source>
        <dbReference type="SAM" id="Phobius"/>
    </source>
</evidence>
<feature type="compositionally biased region" description="Polar residues" evidence="9">
    <location>
        <begin position="69"/>
        <end position="90"/>
    </location>
</feature>
<dbReference type="Pfam" id="PF03935">
    <property type="entry name" value="SKN1_KRE6_Sbg1"/>
    <property type="match status" value="1"/>
</dbReference>
<accession>A0ABR0M7M8</accession>
<evidence type="ECO:0000313" key="13">
    <source>
        <dbReference type="Proteomes" id="UP001357485"/>
    </source>
</evidence>
<sequence>MAPMDKVLSRTSSQGSIYQNESVGLQAGRSSTNLHAQAAAASIREAERSSSPAPSRSTSTPNLLRKANSRATSKTRSSDLLRSTAPSPSLLSPHRSATHTPTFSSPLNLITSTSSDSSRPSTGRTRRQSAVDGSALAQGQSVDSGKSVSSPYGHSRAATLKPPEMTQRDVTGPLTRQATPQTVRDLGQDYTRYFNPFADSRSSSFADLHKGLPSYKSSSNLVSASAATNRLSNPFEPRDKRELNPFATASSSTTNLVDDSDPEKTFSPYLDDRLAAPSSDARYPLYIDEKEWDDDMHMPMFDDDVKLKAKWRDHFTRDNVVSTFGLAFMIIGLLFVFVVLPVMSYTGIAVYHSPYDTPLDQMPKFGDQRQAWAVVNNLTYPLLRNIRKGLIDPTTPQSAMTRRSLEGEQLQLVFSDEFNDNNRTFYPGDDPYFFAPDIWYGATQDLEWFDPDAVTTWDGTLELRLDKFPNHGVMFRSGMLNSWNQLCFKGGVFEVSISLPGPGGVQGYWP</sequence>
<feature type="region of interest" description="Disordered" evidence="9">
    <location>
        <begin position="231"/>
        <end position="262"/>
    </location>
</feature>
<feature type="compositionally biased region" description="Polar residues" evidence="9">
    <location>
        <begin position="247"/>
        <end position="257"/>
    </location>
</feature>
<feature type="compositionally biased region" description="Polar residues" evidence="9">
    <location>
        <begin position="98"/>
        <end position="110"/>
    </location>
</feature>
<keyword evidence="4" id="KW-0735">Signal-anchor</keyword>
<dbReference type="PANTHER" id="PTHR31361">
    <property type="entry name" value="BETA-GLUCAN SYNTHESIS-ASSOCIATED PROTEIN KRE6-RELATED"/>
    <property type="match status" value="1"/>
</dbReference>
<evidence type="ECO:0000256" key="8">
    <source>
        <dbReference type="ARBA" id="ARBA00023316"/>
    </source>
</evidence>
<comment type="caution">
    <text evidence="12">The sequence shown here is derived from an EMBL/GenBank/DDBJ whole genome shotgun (WGS) entry which is preliminary data.</text>
</comment>
<feature type="compositionally biased region" description="Low complexity" evidence="9">
    <location>
        <begin position="111"/>
        <end position="123"/>
    </location>
</feature>
<feature type="compositionally biased region" description="Polar residues" evidence="9">
    <location>
        <begin position="9"/>
        <end position="20"/>
    </location>
</feature>
<dbReference type="Gene3D" id="2.60.120.200">
    <property type="match status" value="1"/>
</dbReference>
<feature type="compositionally biased region" description="Polar residues" evidence="9">
    <location>
        <begin position="137"/>
        <end position="152"/>
    </location>
</feature>
<reference evidence="12 13" key="1">
    <citation type="submission" date="2023-08" db="EMBL/GenBank/DDBJ databases">
        <title>Black Yeasts Isolated from many extreme environments.</title>
        <authorList>
            <person name="Coleine C."/>
            <person name="Stajich J.E."/>
            <person name="Selbmann L."/>
        </authorList>
    </citation>
    <scope>NUCLEOTIDE SEQUENCE [LARGE SCALE GENOMIC DNA]</scope>
    <source>
        <strain evidence="12 13">CCFEE 536</strain>
    </source>
</reference>
<evidence type="ECO:0000256" key="9">
    <source>
        <dbReference type="SAM" id="MobiDB-lite"/>
    </source>
</evidence>
<comment type="similarity">
    <text evidence="2">Belongs to the SKN1/KRE6 family.</text>
</comment>
<protein>
    <submittedName>
        <fullName evidence="12">Beta-glucan synthesis-associated protein</fullName>
    </submittedName>
</protein>
<dbReference type="EMBL" id="JAVRRA010000250">
    <property type="protein sequence ID" value="KAK5289761.1"/>
    <property type="molecule type" value="Genomic_DNA"/>
</dbReference>
<feature type="region of interest" description="Disordered" evidence="9">
    <location>
        <begin position="28"/>
        <end position="185"/>
    </location>
</feature>
<evidence type="ECO:0000256" key="3">
    <source>
        <dbReference type="ARBA" id="ARBA00022692"/>
    </source>
</evidence>
<keyword evidence="7" id="KW-0325">Glycoprotein</keyword>
<evidence type="ECO:0000256" key="5">
    <source>
        <dbReference type="ARBA" id="ARBA00022989"/>
    </source>
</evidence>
<evidence type="ECO:0000256" key="2">
    <source>
        <dbReference type="ARBA" id="ARBA00010962"/>
    </source>
</evidence>
<dbReference type="InterPro" id="IPR013320">
    <property type="entry name" value="ConA-like_dom_sf"/>
</dbReference>
<evidence type="ECO:0000256" key="4">
    <source>
        <dbReference type="ARBA" id="ARBA00022968"/>
    </source>
</evidence>
<gene>
    <name evidence="12" type="primary">KRE6_1</name>
    <name evidence="12" type="ORF">LTR16_002845</name>
</gene>
<evidence type="ECO:0000256" key="7">
    <source>
        <dbReference type="ARBA" id="ARBA00023180"/>
    </source>
</evidence>
<feature type="region of interest" description="Disordered" evidence="9">
    <location>
        <begin position="1"/>
        <end position="20"/>
    </location>
</feature>
<organism evidence="12 13">
    <name type="scientific">Cryomyces antarcticus</name>
    <dbReference type="NCBI Taxonomy" id="329879"/>
    <lineage>
        <taxon>Eukaryota</taxon>
        <taxon>Fungi</taxon>
        <taxon>Dikarya</taxon>
        <taxon>Ascomycota</taxon>
        <taxon>Pezizomycotina</taxon>
        <taxon>Dothideomycetes</taxon>
        <taxon>Dothideomycetes incertae sedis</taxon>
        <taxon>Cryomyces</taxon>
    </lineage>
</organism>
<evidence type="ECO:0000256" key="6">
    <source>
        <dbReference type="ARBA" id="ARBA00023136"/>
    </source>
</evidence>
<feature type="non-terminal residue" evidence="12">
    <location>
        <position position="510"/>
    </location>
</feature>
<feature type="compositionally biased region" description="Low complexity" evidence="9">
    <location>
        <begin position="36"/>
        <end position="61"/>
    </location>
</feature>
<comment type="subcellular location">
    <subcellularLocation>
        <location evidence="1">Membrane</location>
        <topology evidence="1">Single-pass type II membrane protein</topology>
    </subcellularLocation>
</comment>
<dbReference type="InterPro" id="IPR000757">
    <property type="entry name" value="Beta-glucanase-like"/>
</dbReference>
<evidence type="ECO:0000313" key="12">
    <source>
        <dbReference type="EMBL" id="KAK5289761.1"/>
    </source>
</evidence>
<keyword evidence="6 10" id="KW-0472">Membrane</keyword>
<keyword evidence="5 10" id="KW-1133">Transmembrane helix</keyword>
<dbReference type="Proteomes" id="UP001357485">
    <property type="component" value="Unassembled WGS sequence"/>
</dbReference>
<evidence type="ECO:0000256" key="1">
    <source>
        <dbReference type="ARBA" id="ARBA00004606"/>
    </source>
</evidence>
<feature type="transmembrane region" description="Helical" evidence="10">
    <location>
        <begin position="320"/>
        <end position="343"/>
    </location>
</feature>
<dbReference type="InterPro" id="IPR005629">
    <property type="entry name" value="Skn1/Kre6/Sbg1"/>
</dbReference>
<proteinExistence type="inferred from homology"/>
<keyword evidence="3 10" id="KW-0812">Transmembrane</keyword>
<dbReference type="PANTHER" id="PTHR31361:SF14">
    <property type="entry name" value="GH16 DOMAIN-CONTAINING PROTEIN"/>
    <property type="match status" value="1"/>
</dbReference>
<name>A0ABR0M7M8_9PEZI</name>
<dbReference type="PROSITE" id="PS51762">
    <property type="entry name" value="GH16_2"/>
    <property type="match status" value="1"/>
</dbReference>
<keyword evidence="8" id="KW-0961">Cell wall biogenesis/degradation</keyword>
<keyword evidence="13" id="KW-1185">Reference proteome</keyword>
<feature type="domain" description="GH16" evidence="11">
    <location>
        <begin position="373"/>
        <end position="510"/>
    </location>
</feature>
<evidence type="ECO:0000259" key="11">
    <source>
        <dbReference type="PROSITE" id="PS51762"/>
    </source>
</evidence>